<evidence type="ECO:0000256" key="2">
    <source>
        <dbReference type="SAM" id="Coils"/>
    </source>
</evidence>
<protein>
    <submittedName>
        <fullName evidence="3">Oidioi.mRNA.OKI2018_I69.XSR.g13954.t1.cds</fullName>
    </submittedName>
</protein>
<organism evidence="3 4">
    <name type="scientific">Oikopleura dioica</name>
    <name type="common">Tunicate</name>
    <dbReference type="NCBI Taxonomy" id="34765"/>
    <lineage>
        <taxon>Eukaryota</taxon>
        <taxon>Metazoa</taxon>
        <taxon>Chordata</taxon>
        <taxon>Tunicata</taxon>
        <taxon>Appendicularia</taxon>
        <taxon>Copelata</taxon>
        <taxon>Oikopleuridae</taxon>
        <taxon>Oikopleura</taxon>
    </lineage>
</organism>
<comment type="similarity">
    <text evidence="1">Belongs to the IGBP1/TAP42 family.</text>
</comment>
<dbReference type="Pfam" id="PF04177">
    <property type="entry name" value="TAP42"/>
    <property type="match status" value="1"/>
</dbReference>
<keyword evidence="2" id="KW-0175">Coiled coil</keyword>
<gene>
    <name evidence="3" type="ORF">OKIOD_LOCUS5512</name>
</gene>
<evidence type="ECO:0000313" key="3">
    <source>
        <dbReference type="EMBL" id="CAG5094941.1"/>
    </source>
</evidence>
<sequence length="226" mass="25985">MFSTANADSSNEKLELWNKITQIAGDAILELNLSEEDLPDIALSDLKMLCEPYIKAHQALLASRTSAQMREESLQKARNSIRSLLQNVDQKELLDTIPSELVEVVVDLNLPVRRSKFQWAIIEGVEELKETLKRELKIAEREQEFVNALERAGSVEVFLESMRMDIEEEIITIGTIEERLQQNRVEIPALRRQRKELRKMLTVLEPGYKNFAEFKGAILSIFNEQS</sequence>
<dbReference type="Proteomes" id="UP001158576">
    <property type="component" value="Chromosome XSR"/>
</dbReference>
<name>A0ABN7SFJ7_OIKDI</name>
<feature type="coiled-coil region" evidence="2">
    <location>
        <begin position="122"/>
        <end position="149"/>
    </location>
</feature>
<evidence type="ECO:0000313" key="4">
    <source>
        <dbReference type="Proteomes" id="UP001158576"/>
    </source>
</evidence>
<dbReference type="InterPro" id="IPR007304">
    <property type="entry name" value="TAP46-like"/>
</dbReference>
<dbReference type="EMBL" id="OU015569">
    <property type="protein sequence ID" value="CAG5094941.1"/>
    <property type="molecule type" value="Genomic_DNA"/>
</dbReference>
<dbReference type="InterPro" id="IPR038511">
    <property type="entry name" value="TAP42/TAP46-like_sf"/>
</dbReference>
<accession>A0ABN7SFJ7</accession>
<keyword evidence="4" id="KW-1185">Reference proteome</keyword>
<proteinExistence type="inferred from homology"/>
<reference evidence="3 4" key="1">
    <citation type="submission" date="2021-04" db="EMBL/GenBank/DDBJ databases">
        <authorList>
            <person name="Bliznina A."/>
        </authorList>
    </citation>
    <scope>NUCLEOTIDE SEQUENCE [LARGE SCALE GENOMIC DNA]</scope>
</reference>
<evidence type="ECO:0000256" key="1">
    <source>
        <dbReference type="ARBA" id="ARBA00034730"/>
    </source>
</evidence>
<dbReference type="Gene3D" id="1.25.40.540">
    <property type="entry name" value="TAP42-like family"/>
    <property type="match status" value="1"/>
</dbReference>